<feature type="binding site" evidence="10">
    <location>
        <position position="52"/>
    </location>
    <ligand>
        <name>[4Fe-4S] cluster</name>
        <dbReference type="ChEBI" id="CHEBI:49883"/>
        <label>1</label>
    </ligand>
</feature>
<dbReference type="PROSITE" id="PS51656">
    <property type="entry name" value="4FE4S"/>
    <property type="match status" value="1"/>
</dbReference>
<evidence type="ECO:0000313" key="13">
    <source>
        <dbReference type="EMBL" id="MCY6370932.1"/>
    </source>
</evidence>
<feature type="binding site" evidence="10">
    <location>
        <position position="49"/>
    </location>
    <ligand>
        <name>[4Fe-4S] cluster</name>
        <dbReference type="ChEBI" id="CHEBI:49883"/>
        <label>1</label>
    </ligand>
</feature>
<dbReference type="SUPFAM" id="SSF54862">
    <property type="entry name" value="4Fe-4S ferredoxins"/>
    <property type="match status" value="1"/>
</dbReference>
<reference evidence="13" key="1">
    <citation type="submission" date="2022-12" db="EMBL/GenBank/DDBJ databases">
        <authorList>
            <person name="Wang J."/>
        </authorList>
    </citation>
    <scope>NUCLEOTIDE SEQUENCE</scope>
    <source>
        <strain evidence="13">HY-42-06</strain>
    </source>
</reference>
<dbReference type="PANTHER" id="PTHR43560:SF1">
    <property type="entry name" value="ION-TRANSLOCATING OXIDOREDUCTASE COMPLEX SUBUNIT B"/>
    <property type="match status" value="1"/>
</dbReference>
<evidence type="ECO:0000256" key="6">
    <source>
        <dbReference type="ARBA" id="ARBA00022982"/>
    </source>
</evidence>
<dbReference type="NCBIfam" id="TIGR01944">
    <property type="entry name" value="rnfB"/>
    <property type="match status" value="1"/>
</dbReference>
<evidence type="ECO:0000259" key="12">
    <source>
        <dbReference type="PROSITE" id="PS51656"/>
    </source>
</evidence>
<dbReference type="PROSITE" id="PS51379">
    <property type="entry name" value="4FE4S_FER_2"/>
    <property type="match status" value="3"/>
</dbReference>
<keyword evidence="7 10" id="KW-0408">Iron</keyword>
<dbReference type="Pfam" id="PF04060">
    <property type="entry name" value="FeS"/>
    <property type="match status" value="1"/>
</dbReference>
<dbReference type="RefSeq" id="WP_268049774.1">
    <property type="nucleotide sequence ID" value="NZ_JAPQES010000003.1"/>
</dbReference>
<dbReference type="Gene3D" id="3.30.70.20">
    <property type="match status" value="2"/>
</dbReference>
<evidence type="ECO:0000256" key="2">
    <source>
        <dbReference type="ARBA" id="ARBA00022485"/>
    </source>
</evidence>
<dbReference type="CDD" id="cd10549">
    <property type="entry name" value="MtMvhB_like"/>
    <property type="match status" value="1"/>
</dbReference>
<comment type="cofactor">
    <cofactor evidence="10">
        <name>[4Fe-4S] cluster</name>
        <dbReference type="ChEBI" id="CHEBI:49883"/>
    </cofactor>
    <text evidence="10">Binds 3 [4Fe-4S] clusters.</text>
</comment>
<comment type="subcellular location">
    <subcellularLocation>
        <location evidence="10">Cell membrane</location>
    </subcellularLocation>
</comment>
<dbReference type="InterPro" id="IPR017896">
    <property type="entry name" value="4Fe4S_Fe-S-bd"/>
</dbReference>
<dbReference type="PANTHER" id="PTHR43560">
    <property type="entry name" value="ION-TRANSLOCATING OXIDOREDUCTASE COMPLEX SUBUNIT B"/>
    <property type="match status" value="1"/>
</dbReference>
<keyword evidence="10" id="KW-1003">Cell membrane</keyword>
<keyword evidence="1 10" id="KW-0813">Transport</keyword>
<keyword evidence="2 10" id="KW-0004">4Fe-4S</keyword>
<proteinExistence type="inferred from homology"/>
<comment type="function">
    <text evidence="10">Part of a membrane-bound complex that couples electron transfer with translocation of ions across the membrane.</text>
</comment>
<keyword evidence="8 10" id="KW-0411">Iron-sulfur</keyword>
<comment type="subunit">
    <text evidence="10">The complex is composed of six subunits: RnfA, RnfB, RnfC, RnfD, RnfE and RnfG.</text>
</comment>
<dbReference type="EC" id="7.-.-.-" evidence="10"/>
<dbReference type="InterPro" id="IPR050395">
    <property type="entry name" value="4Fe4S_Ferredoxin_RnfB"/>
</dbReference>
<feature type="binding site" evidence="10">
    <location>
        <position position="148"/>
    </location>
    <ligand>
        <name>[4Fe-4S] cluster</name>
        <dbReference type="ChEBI" id="CHEBI:49883"/>
        <label>2</label>
    </ligand>
</feature>
<keyword evidence="9 10" id="KW-0472">Membrane</keyword>
<keyword evidence="3 10" id="KW-0479">Metal-binding</keyword>
<organism evidence="13 14">
    <name type="scientific">Clostridium ganghwense</name>
    <dbReference type="NCBI Taxonomy" id="312089"/>
    <lineage>
        <taxon>Bacteria</taxon>
        <taxon>Bacillati</taxon>
        <taxon>Bacillota</taxon>
        <taxon>Clostridia</taxon>
        <taxon>Eubacteriales</taxon>
        <taxon>Clostridiaceae</taxon>
        <taxon>Clostridium</taxon>
    </lineage>
</organism>
<feature type="binding site" evidence="10">
    <location>
        <position position="177"/>
    </location>
    <ligand>
        <name>[4Fe-4S] cluster</name>
        <dbReference type="ChEBI" id="CHEBI:49883"/>
        <label>3</label>
    </ligand>
</feature>
<keyword evidence="6 10" id="KW-0249">Electron transport</keyword>
<evidence type="ECO:0000256" key="5">
    <source>
        <dbReference type="ARBA" id="ARBA00022967"/>
    </source>
</evidence>
<feature type="binding site" evidence="10">
    <location>
        <position position="142"/>
    </location>
    <ligand>
        <name>[4Fe-4S] cluster</name>
        <dbReference type="ChEBI" id="CHEBI:49883"/>
        <label>2</label>
    </ligand>
</feature>
<protein>
    <recommendedName>
        <fullName evidence="10">Ion-translocating oxidoreductase complex subunit B</fullName>
        <ecNumber evidence="10">7.-.-.-</ecNumber>
    </recommendedName>
    <alternativeName>
        <fullName evidence="10">Rnf electron transport complex subunit B</fullName>
    </alternativeName>
</protein>
<dbReference type="NCBIfam" id="NF005503">
    <property type="entry name" value="PRK07118.1-2"/>
    <property type="match status" value="1"/>
</dbReference>
<name>A0ABT4CPH9_9CLOT</name>
<feature type="binding site" evidence="10">
    <location>
        <position position="174"/>
    </location>
    <ligand>
        <name>[4Fe-4S] cluster</name>
        <dbReference type="ChEBI" id="CHEBI:49883"/>
        <label>3</label>
    </ligand>
</feature>
<feature type="domain" description="4Fe-4S ferredoxin-type" evidence="11">
    <location>
        <begin position="162"/>
        <end position="191"/>
    </location>
</feature>
<feature type="region of interest" description="Hydrophobic" evidence="10">
    <location>
        <begin position="1"/>
        <end position="26"/>
    </location>
</feature>
<keyword evidence="14" id="KW-1185">Reference proteome</keyword>
<evidence type="ECO:0000256" key="3">
    <source>
        <dbReference type="ARBA" id="ARBA00022723"/>
    </source>
</evidence>
<evidence type="ECO:0000256" key="4">
    <source>
        <dbReference type="ARBA" id="ARBA00022737"/>
    </source>
</evidence>
<dbReference type="Proteomes" id="UP001079657">
    <property type="component" value="Unassembled WGS sequence"/>
</dbReference>
<feature type="domain" description="4Fe-4S ferredoxin-type" evidence="11">
    <location>
        <begin position="236"/>
        <end position="266"/>
    </location>
</feature>
<feature type="binding site" evidence="10">
    <location>
        <position position="181"/>
    </location>
    <ligand>
        <name>[4Fe-4S] cluster</name>
        <dbReference type="ChEBI" id="CHEBI:49883"/>
        <label>2</label>
    </ligand>
</feature>
<gene>
    <name evidence="10" type="primary">rnfB</name>
    <name evidence="13" type="ORF">OXH55_09845</name>
</gene>
<dbReference type="Pfam" id="PF12838">
    <property type="entry name" value="Fer4_7"/>
    <property type="match status" value="2"/>
</dbReference>
<feature type="domain" description="4Fe-4S" evidence="12">
    <location>
        <begin position="32"/>
        <end position="91"/>
    </location>
</feature>
<feature type="binding site" evidence="10">
    <location>
        <position position="171"/>
    </location>
    <ligand>
        <name>[4Fe-4S] cluster</name>
        <dbReference type="ChEBI" id="CHEBI:49883"/>
        <label>3</label>
    </ligand>
</feature>
<feature type="binding site" evidence="10">
    <location>
        <position position="57"/>
    </location>
    <ligand>
        <name>[4Fe-4S] cluster</name>
        <dbReference type="ChEBI" id="CHEBI:49883"/>
        <label>1</label>
    </ligand>
</feature>
<dbReference type="EMBL" id="JAPQES010000003">
    <property type="protein sequence ID" value="MCY6370932.1"/>
    <property type="molecule type" value="Genomic_DNA"/>
</dbReference>
<dbReference type="Gene3D" id="1.10.15.40">
    <property type="entry name" value="Electron transport complex subunit B, putative Fe-S cluster"/>
    <property type="match status" value="1"/>
</dbReference>
<comment type="similarity">
    <text evidence="10">Belongs to the 4Fe4S bacterial-type ferredoxin family. RnfB subfamily.</text>
</comment>
<dbReference type="InterPro" id="IPR010207">
    <property type="entry name" value="Elect_transpt_cplx_RnfB/RsxB"/>
</dbReference>
<feature type="domain" description="4Fe-4S ferredoxin-type" evidence="11">
    <location>
        <begin position="204"/>
        <end position="235"/>
    </location>
</feature>
<keyword evidence="5 10" id="KW-1278">Translocase</keyword>
<comment type="caution">
    <text evidence="10">Lacks conserved residue(s) required for the propagation of feature annotation.</text>
</comment>
<evidence type="ECO:0000256" key="8">
    <source>
        <dbReference type="ARBA" id="ARBA00023014"/>
    </source>
</evidence>
<evidence type="ECO:0000256" key="10">
    <source>
        <dbReference type="HAMAP-Rule" id="MF_00463"/>
    </source>
</evidence>
<comment type="caution">
    <text evidence="13">The sequence shown here is derived from an EMBL/GenBank/DDBJ whole genome shotgun (WGS) entry which is preliminary data.</text>
</comment>
<keyword evidence="4 10" id="KW-0677">Repeat</keyword>
<feature type="binding site" evidence="10">
    <location>
        <position position="138"/>
    </location>
    <ligand>
        <name>[4Fe-4S] cluster</name>
        <dbReference type="ChEBI" id="CHEBI:49883"/>
        <label>2</label>
    </ligand>
</feature>
<evidence type="ECO:0000256" key="1">
    <source>
        <dbReference type="ARBA" id="ARBA00022448"/>
    </source>
</evidence>
<dbReference type="PROSITE" id="PS00198">
    <property type="entry name" value="4FE4S_FER_1"/>
    <property type="match status" value="2"/>
</dbReference>
<evidence type="ECO:0000256" key="9">
    <source>
        <dbReference type="ARBA" id="ARBA00023136"/>
    </source>
</evidence>
<dbReference type="InterPro" id="IPR017900">
    <property type="entry name" value="4Fe4S_Fe_S_CS"/>
</dbReference>
<accession>A0ABT4CPH9</accession>
<evidence type="ECO:0000256" key="7">
    <source>
        <dbReference type="ARBA" id="ARBA00023004"/>
    </source>
</evidence>
<dbReference type="HAMAP" id="MF_00463">
    <property type="entry name" value="RsxB_RnfB"/>
    <property type="match status" value="1"/>
</dbReference>
<feature type="binding site" evidence="10">
    <location>
        <position position="152"/>
    </location>
    <ligand>
        <name>[4Fe-4S] cluster</name>
        <dbReference type="ChEBI" id="CHEBI:49883"/>
        <label>3</label>
    </ligand>
</feature>
<feature type="binding site" evidence="10">
    <location>
        <position position="74"/>
    </location>
    <ligand>
        <name>[4Fe-4S] cluster</name>
        <dbReference type="ChEBI" id="CHEBI:49883"/>
        <label>1</label>
    </ligand>
</feature>
<evidence type="ECO:0000313" key="14">
    <source>
        <dbReference type="Proteomes" id="UP001079657"/>
    </source>
</evidence>
<dbReference type="InterPro" id="IPR007202">
    <property type="entry name" value="4Fe-4S_dom"/>
</dbReference>
<evidence type="ECO:0000259" key="11">
    <source>
        <dbReference type="PROSITE" id="PS51379"/>
    </source>
</evidence>
<sequence>MNDILFPILALGGLGLLFGLILGYSSKKFAVEVDPKIPLVRDALPGANCGGCGFAGCDAYAEAVVNGEAAPNACPIGGAAAAAKIGEVMGLEVGASEPKVAYVKCQGTCDKAKDKYEYYGLKDCQEAMNVPGAGSKSCEFGCLGLGSCVKACGFNALTIEDGIAKVNKDNCVGCGACVQACPKSIIELVPQKQLVFVSCNSHNRGLDVKNACSVGCIGCTLCVKACPKDAIKMENNLPVIDYDNCVNCGLCAQKCPANAILNFRKKPQPKVTKE</sequence>